<reference evidence="1 2" key="1">
    <citation type="submission" date="2020-04" db="EMBL/GenBank/DDBJ databases">
        <authorList>
            <person name="Hitch T.C.A."/>
            <person name="Wylensek D."/>
            <person name="Clavel T."/>
        </authorList>
    </citation>
    <scope>NUCLEOTIDE SEQUENCE [LARGE SCALE GENOMIC DNA]</scope>
    <source>
        <strain evidence="1 2">WCA-386-APC-2A</strain>
    </source>
</reference>
<dbReference type="RefSeq" id="WP_169013161.1">
    <property type="nucleotide sequence ID" value="NZ_JABBJH010000002.1"/>
</dbReference>
<sequence length="54" mass="6105">MGPFVDADGNRCSVKQVVRNLLKEDVTYEFIAHVAQCPLKTVREIAAQEKSNRE</sequence>
<evidence type="ECO:0000313" key="2">
    <source>
        <dbReference type="Proteomes" id="UP000536773"/>
    </source>
</evidence>
<proteinExistence type="predicted"/>
<organism evidence="1 2">
    <name type="scientific">Megasphaera elsdenii</name>
    <dbReference type="NCBI Taxonomy" id="907"/>
    <lineage>
        <taxon>Bacteria</taxon>
        <taxon>Bacillati</taxon>
        <taxon>Bacillota</taxon>
        <taxon>Negativicutes</taxon>
        <taxon>Veillonellales</taxon>
        <taxon>Veillonellaceae</taxon>
        <taxon>Megasphaera</taxon>
    </lineage>
</organism>
<accession>A0A848EMW4</accession>
<dbReference type="AlphaFoldDB" id="A0A848EMW4"/>
<comment type="caution">
    <text evidence="1">The sequence shown here is derived from an EMBL/GenBank/DDBJ whole genome shotgun (WGS) entry which is preliminary data.</text>
</comment>
<dbReference type="Proteomes" id="UP000536773">
    <property type="component" value="Unassembled WGS sequence"/>
</dbReference>
<dbReference type="EMBL" id="JABBJH010000002">
    <property type="protein sequence ID" value="NMK38251.1"/>
    <property type="molecule type" value="Genomic_DNA"/>
</dbReference>
<name>A0A848EMW4_MEGEL</name>
<gene>
    <name evidence="1" type="ORF">HG933_02385</name>
</gene>
<protein>
    <submittedName>
        <fullName evidence="1">Uncharacterized protein</fullName>
    </submittedName>
</protein>
<evidence type="ECO:0000313" key="1">
    <source>
        <dbReference type="EMBL" id="NMK38251.1"/>
    </source>
</evidence>